<organism evidence="2 3">
    <name type="scientific">Aspergillus saccharolyticus JOP 1030-1</name>
    <dbReference type="NCBI Taxonomy" id="1450539"/>
    <lineage>
        <taxon>Eukaryota</taxon>
        <taxon>Fungi</taxon>
        <taxon>Dikarya</taxon>
        <taxon>Ascomycota</taxon>
        <taxon>Pezizomycotina</taxon>
        <taxon>Eurotiomycetes</taxon>
        <taxon>Eurotiomycetidae</taxon>
        <taxon>Eurotiales</taxon>
        <taxon>Aspergillaceae</taxon>
        <taxon>Aspergillus</taxon>
        <taxon>Aspergillus subgen. Circumdati</taxon>
    </lineage>
</organism>
<dbReference type="AlphaFoldDB" id="A0A319AD61"/>
<dbReference type="RefSeq" id="XP_025430784.1">
    <property type="nucleotide sequence ID" value="XM_025579197.1"/>
</dbReference>
<sequence length="591" mass="66934">MPKQTSASQQRTSRFQPELIETSSRSSKEGPSNSQTAQARLASQRHSDRQRTFTERREHPIKLYDDAERNRSLQQIWCTENTQAVALHEPSIQTAQDSTKVGFRRFPPQLMETDTRSFRRTDTLSQEGRKQKPQQEALNLLTAVGDVTYIHRHLAHESRFSYMALRQRQETRRHSFRIPNLPAIPSSFPESPHRVEKHNKAGLNKSISLGDKSPELLFTIAAITAEKQLKEQALAAFPNEQDHQPVDHFAIDREDEEIYSNEVTIPAHFDVSTSRAHRRTSSADLSWELEYMRRHKEEAEMSDRAMARTRGSPFSPMNDVHSLGTKPQVTHQDNRVKGRDLATVKSDTTPRMLGEDLIFPQSLSPESTICEGSNIQHNVTRNRLCGCSGLWYGPAGAHDRPSNGGLWKGTCQPQNPQQTQSPQQSVVCPVPQRYKTSTLQPSDADHARTNRPTQRGPGEITPTISMANQDFRHEPLESELHDGLVTQIYNYLSLGYPCVARYFDHELSRISGISVADLRQDDLKSDAMGHVGVSDSLSKGADTSTGICMRWRALQLYILDWARERHRTGYLDMNGEHGAWGVCERKGSWAV</sequence>
<protein>
    <submittedName>
        <fullName evidence="2">Uncharacterized protein</fullName>
    </submittedName>
</protein>
<feature type="compositionally biased region" description="Basic and acidic residues" evidence="1">
    <location>
        <begin position="45"/>
        <end position="61"/>
    </location>
</feature>
<accession>A0A319AD61</accession>
<dbReference type="OrthoDB" id="4716584at2759"/>
<name>A0A319AD61_9EURO</name>
<proteinExistence type="predicted"/>
<dbReference type="EMBL" id="KZ821235">
    <property type="protein sequence ID" value="PYH44802.1"/>
    <property type="molecule type" value="Genomic_DNA"/>
</dbReference>
<dbReference type="Proteomes" id="UP000248349">
    <property type="component" value="Unassembled WGS sequence"/>
</dbReference>
<feature type="region of interest" description="Disordered" evidence="1">
    <location>
        <begin position="1"/>
        <end position="61"/>
    </location>
</feature>
<evidence type="ECO:0000256" key="1">
    <source>
        <dbReference type="SAM" id="MobiDB-lite"/>
    </source>
</evidence>
<feature type="region of interest" description="Disordered" evidence="1">
    <location>
        <begin position="401"/>
        <end position="463"/>
    </location>
</feature>
<gene>
    <name evidence="2" type="ORF">BP01DRAFT_416432</name>
</gene>
<dbReference type="GeneID" id="37080426"/>
<evidence type="ECO:0000313" key="2">
    <source>
        <dbReference type="EMBL" id="PYH44802.1"/>
    </source>
</evidence>
<reference evidence="2 3" key="1">
    <citation type="submission" date="2016-12" db="EMBL/GenBank/DDBJ databases">
        <title>The genomes of Aspergillus section Nigri reveals drivers in fungal speciation.</title>
        <authorList>
            <consortium name="DOE Joint Genome Institute"/>
            <person name="Vesth T.C."/>
            <person name="Nybo J."/>
            <person name="Theobald S."/>
            <person name="Brandl J."/>
            <person name="Frisvad J.C."/>
            <person name="Nielsen K.F."/>
            <person name="Lyhne E.K."/>
            <person name="Kogle M.E."/>
            <person name="Kuo A."/>
            <person name="Riley R."/>
            <person name="Clum A."/>
            <person name="Nolan M."/>
            <person name="Lipzen A."/>
            <person name="Salamov A."/>
            <person name="Henrissat B."/>
            <person name="Wiebenga A."/>
            <person name="De Vries R.P."/>
            <person name="Grigoriev I.V."/>
            <person name="Mortensen U.H."/>
            <person name="Andersen M.R."/>
            <person name="Baker S.E."/>
        </authorList>
    </citation>
    <scope>NUCLEOTIDE SEQUENCE [LARGE SCALE GENOMIC DNA]</scope>
    <source>
        <strain evidence="2 3">JOP 1030-1</strain>
    </source>
</reference>
<feature type="compositionally biased region" description="Polar residues" evidence="1">
    <location>
        <begin position="1"/>
        <end position="38"/>
    </location>
</feature>
<feature type="region of interest" description="Disordered" evidence="1">
    <location>
        <begin position="309"/>
        <end position="336"/>
    </location>
</feature>
<evidence type="ECO:0000313" key="3">
    <source>
        <dbReference type="Proteomes" id="UP000248349"/>
    </source>
</evidence>
<feature type="compositionally biased region" description="Low complexity" evidence="1">
    <location>
        <begin position="410"/>
        <end position="432"/>
    </location>
</feature>
<keyword evidence="3" id="KW-1185">Reference proteome</keyword>